<dbReference type="EMBL" id="FMHU01000001">
    <property type="protein sequence ID" value="SCL17987.1"/>
    <property type="molecule type" value="Genomic_DNA"/>
</dbReference>
<dbReference type="PANTHER" id="PTHR47916:SF1">
    <property type="entry name" value="3-HYDROXY-5-PHOSPHONOOXYPENTANE-2,4-DIONE THIOLASE"/>
    <property type="match status" value="1"/>
</dbReference>
<accession>A0A1C6RLD7</accession>
<dbReference type="STRING" id="47866.GA0074694_2198"/>
<feature type="active site" description="Schiff-base intermediate with dihydroxyacetone-P" evidence="1">
    <location>
        <position position="176"/>
    </location>
</feature>
<dbReference type="Pfam" id="PF01791">
    <property type="entry name" value="DeoC"/>
    <property type="match status" value="1"/>
</dbReference>
<sequence length="257" mass="27064">MVVNGRERRLQRLLPTRSGRTVLLPIDQPVTLGPIRGLTDIDQALPVLLEGAPTAVIAHRGVIRRVPVELSERIGLVMHLSVGTSLSGRGHVKVPSSTVVEAVRLGADAVSVQVTFGAPEELTMLTELARVVDACAEWGMPVLAMTYVHGVDPTAEPAKVAHAARVAAELGSDIVKVPWTGTPDSFEEVVTGCFAPVVVAGGEQADQWEAVPSMVKDAMSVGAAGTCVGRNIFQHHDPGQALAQLRAAVHDGSGEHR</sequence>
<evidence type="ECO:0000313" key="3">
    <source>
        <dbReference type="Proteomes" id="UP000198906"/>
    </source>
</evidence>
<dbReference type="PANTHER" id="PTHR47916">
    <property type="entry name" value="FRUCTOSE-BISPHOSPHATE ALDOLASE CLASS 1"/>
    <property type="match status" value="1"/>
</dbReference>
<dbReference type="InterPro" id="IPR002915">
    <property type="entry name" value="DeoC/FbaB/LacD_aldolase"/>
</dbReference>
<evidence type="ECO:0000256" key="1">
    <source>
        <dbReference type="PIRSR" id="PIRSR038992-1"/>
    </source>
</evidence>
<dbReference type="SUPFAM" id="SSF51569">
    <property type="entry name" value="Aldolase"/>
    <property type="match status" value="1"/>
</dbReference>
<gene>
    <name evidence="2" type="ORF">GA0074694_2198</name>
</gene>
<feature type="active site" description="Proton donor" evidence="1">
    <location>
        <position position="147"/>
    </location>
</feature>
<dbReference type="InterPro" id="IPR041720">
    <property type="entry name" value="FbaB-like"/>
</dbReference>
<dbReference type="NCBIfam" id="NF005556">
    <property type="entry name" value="PRK07226.1"/>
    <property type="match status" value="1"/>
</dbReference>
<dbReference type="InterPro" id="IPR013785">
    <property type="entry name" value="Aldolase_TIM"/>
</dbReference>
<dbReference type="CDD" id="cd00958">
    <property type="entry name" value="DhnA"/>
    <property type="match status" value="1"/>
</dbReference>
<evidence type="ECO:0000313" key="2">
    <source>
        <dbReference type="EMBL" id="SCL17987.1"/>
    </source>
</evidence>
<proteinExistence type="predicted"/>
<reference evidence="3" key="1">
    <citation type="submission" date="2016-06" db="EMBL/GenBank/DDBJ databases">
        <authorList>
            <person name="Varghese N."/>
        </authorList>
    </citation>
    <scope>NUCLEOTIDE SEQUENCE [LARGE SCALE GENOMIC DNA]</scope>
    <source>
        <strain evidence="3">DSM 46123</strain>
    </source>
</reference>
<name>A0A1C6RLD7_9ACTN</name>
<dbReference type="AlphaFoldDB" id="A0A1C6RLD7"/>
<keyword evidence="3" id="KW-1185">Reference proteome</keyword>
<organism evidence="2 3">
    <name type="scientific">Micromonospora inyonensis</name>
    <dbReference type="NCBI Taxonomy" id="47866"/>
    <lineage>
        <taxon>Bacteria</taxon>
        <taxon>Bacillati</taxon>
        <taxon>Actinomycetota</taxon>
        <taxon>Actinomycetes</taxon>
        <taxon>Micromonosporales</taxon>
        <taxon>Micromonosporaceae</taxon>
        <taxon>Micromonospora</taxon>
    </lineage>
</organism>
<dbReference type="Gene3D" id="3.20.20.70">
    <property type="entry name" value="Aldolase class I"/>
    <property type="match status" value="1"/>
</dbReference>
<protein>
    <submittedName>
        <fullName evidence="2">Fructose-bisphosphate aldolase, class I</fullName>
    </submittedName>
</protein>
<dbReference type="GO" id="GO:0004332">
    <property type="term" value="F:fructose-bisphosphate aldolase activity"/>
    <property type="evidence" value="ECO:0007669"/>
    <property type="project" value="InterPro"/>
</dbReference>
<dbReference type="SMART" id="SM01133">
    <property type="entry name" value="DeoC"/>
    <property type="match status" value="1"/>
</dbReference>
<dbReference type="Proteomes" id="UP000198906">
    <property type="component" value="Unassembled WGS sequence"/>
</dbReference>
<dbReference type="PIRSF" id="PIRSF038992">
    <property type="entry name" value="Aldolase_Ia"/>
    <property type="match status" value="1"/>
</dbReference>
<dbReference type="InterPro" id="IPR050456">
    <property type="entry name" value="DeoC/FbaB_aldolase"/>
</dbReference>